<evidence type="ECO:0000313" key="2">
    <source>
        <dbReference type="EMBL" id="WAQ91205.1"/>
    </source>
</evidence>
<evidence type="ECO:0000313" key="3">
    <source>
        <dbReference type="Proteomes" id="UP001164743"/>
    </source>
</evidence>
<reference evidence="2" key="1">
    <citation type="submission" date="2022-10" db="EMBL/GenBank/DDBJ databases">
        <title>Puccinia triticina Genome sequencing and assembly.</title>
        <authorList>
            <person name="Li C."/>
        </authorList>
    </citation>
    <scope>NUCLEOTIDE SEQUENCE</scope>
    <source>
        <strain evidence="2">Pt15</strain>
    </source>
</reference>
<protein>
    <submittedName>
        <fullName evidence="2">Uncharacterized protein</fullName>
    </submittedName>
</protein>
<feature type="region of interest" description="Disordered" evidence="1">
    <location>
        <begin position="1"/>
        <end position="20"/>
    </location>
</feature>
<dbReference type="GeneID" id="77804152"/>
<evidence type="ECO:0000256" key="1">
    <source>
        <dbReference type="SAM" id="MobiDB-lite"/>
    </source>
</evidence>
<sequence>MSTRNELQPRPESNLYPRVCGQTDSATRSLYDLSESAYTNLCSIESFINHTHHPYHPHQSLSSGLAVLKTIIPMDGSQCL</sequence>
<accession>A0ABY7D5E1</accession>
<keyword evidence="3" id="KW-1185">Reference proteome</keyword>
<proteinExistence type="predicted"/>
<name>A0ABY7D5E1_9BASI</name>
<gene>
    <name evidence="2" type="ORF">PtA15_14A86</name>
</gene>
<dbReference type="RefSeq" id="XP_053026760.1">
    <property type="nucleotide sequence ID" value="XM_053163258.1"/>
</dbReference>
<dbReference type="EMBL" id="CP110434">
    <property type="protein sequence ID" value="WAQ91205.1"/>
    <property type="molecule type" value="Genomic_DNA"/>
</dbReference>
<organism evidence="2 3">
    <name type="scientific">Puccinia triticina</name>
    <dbReference type="NCBI Taxonomy" id="208348"/>
    <lineage>
        <taxon>Eukaryota</taxon>
        <taxon>Fungi</taxon>
        <taxon>Dikarya</taxon>
        <taxon>Basidiomycota</taxon>
        <taxon>Pucciniomycotina</taxon>
        <taxon>Pucciniomycetes</taxon>
        <taxon>Pucciniales</taxon>
        <taxon>Pucciniaceae</taxon>
        <taxon>Puccinia</taxon>
    </lineage>
</organism>
<dbReference type="Proteomes" id="UP001164743">
    <property type="component" value="Chromosome 14A"/>
</dbReference>